<sequence length="701" mass="79953">MRAAGPEPDVLSKSTVLISIWATAAAFWSIFTPPQKTFAARVLLFQPLWILRIATRDSTWIQDLALTLSLHSVYSLWARHSHLYTLDDLKAFNAHDETSRVYLQVFALLAGCGVLAGIIVHRGRQLSTTEESSGPFRAQSISDSVLPPLLITSRTTHSRLFPKKHAFSYSYLFAGIPVGLQGRVSNVLSVDSQRPAWFDVRSKDYLSRNDDHMGLGEKLKSYLHSQGVTDRDYAYAYLVTAPRFLGYSFNPVSFWYLYDSDTRLKYMVLEVNNTFDERRMYLLNADKAKDAAEADLADGTDEEASVKTLVFTETWDKDFHVSPFNSRKGSYSLRAVDPLAAFQETGEVKIDNTIVLRSSKEHPKLIARACSVGKPIEPDHVSILQLANFILGWWWVGLLTFPRIIWEASKLYFSRKLHVWYRPETTEKSLGRSYTDDERILEEYFRAFLTDTIEHARKPLRVIYEPAHSDGGEVVLYSPGFTYEEDHGRTLTIKVLSPAFYSRFIHYAHAKEAFDRECLGTDDKNRTIALHGAHALPALLDAIKDITYTSSQNHHHHPQRFLERTRWSLLRRLRCPPAAASYPSDESRLDPEFSVQDIRTFHLSELDRYIQKAPSHAGLYQRIAIKLFVAERIALGTPIVVVLADWSVRGMSIFVAMLWADHSNAYDVFRPRSLVRANLVNTALMMGLANVVHFWSFLKGY</sequence>
<protein>
    <recommendedName>
        <fullName evidence="4">DUF1365-domain-containing protein</fullName>
    </recommendedName>
</protein>
<dbReference type="Pfam" id="PF07103">
    <property type="entry name" value="DUF1365"/>
    <property type="match status" value="1"/>
</dbReference>
<organism evidence="2 3">
    <name type="scientific">Lecanosticta acicola</name>
    <dbReference type="NCBI Taxonomy" id="111012"/>
    <lineage>
        <taxon>Eukaryota</taxon>
        <taxon>Fungi</taxon>
        <taxon>Dikarya</taxon>
        <taxon>Ascomycota</taxon>
        <taxon>Pezizomycotina</taxon>
        <taxon>Dothideomycetes</taxon>
        <taxon>Dothideomycetidae</taxon>
        <taxon>Mycosphaerellales</taxon>
        <taxon>Mycosphaerellaceae</taxon>
        <taxon>Lecanosticta</taxon>
    </lineage>
</organism>
<keyword evidence="1" id="KW-0812">Transmembrane</keyword>
<comment type="caution">
    <text evidence="2">The sequence shown here is derived from an EMBL/GenBank/DDBJ whole genome shotgun (WGS) entry which is preliminary data.</text>
</comment>
<dbReference type="PANTHER" id="PTHR33973:SF4">
    <property type="entry name" value="OS07G0153300 PROTEIN"/>
    <property type="match status" value="1"/>
</dbReference>
<dbReference type="Proteomes" id="UP001296104">
    <property type="component" value="Unassembled WGS sequence"/>
</dbReference>
<reference evidence="2" key="1">
    <citation type="submission" date="2023-11" db="EMBL/GenBank/DDBJ databases">
        <authorList>
            <person name="Alioto T."/>
            <person name="Alioto T."/>
            <person name="Gomez Garrido J."/>
        </authorList>
    </citation>
    <scope>NUCLEOTIDE SEQUENCE</scope>
</reference>
<evidence type="ECO:0000313" key="3">
    <source>
        <dbReference type="Proteomes" id="UP001296104"/>
    </source>
</evidence>
<keyword evidence="1" id="KW-0472">Membrane</keyword>
<keyword evidence="1" id="KW-1133">Transmembrane helix</keyword>
<dbReference type="InterPro" id="IPR010775">
    <property type="entry name" value="DUF1365"/>
</dbReference>
<feature type="transmembrane region" description="Helical" evidence="1">
    <location>
        <begin position="12"/>
        <end position="31"/>
    </location>
</feature>
<keyword evidence="3" id="KW-1185">Reference proteome</keyword>
<proteinExistence type="predicted"/>
<evidence type="ECO:0008006" key="4">
    <source>
        <dbReference type="Google" id="ProtNLM"/>
    </source>
</evidence>
<name>A0AAI8YWI0_9PEZI</name>
<dbReference type="PANTHER" id="PTHR33973">
    <property type="entry name" value="OS07G0153300 PROTEIN"/>
    <property type="match status" value="1"/>
</dbReference>
<dbReference type="AlphaFoldDB" id="A0AAI8YWI0"/>
<evidence type="ECO:0000313" key="2">
    <source>
        <dbReference type="EMBL" id="CAK3952331.1"/>
    </source>
</evidence>
<dbReference type="EMBL" id="CAVMBE010000015">
    <property type="protein sequence ID" value="CAK3952331.1"/>
    <property type="molecule type" value="Genomic_DNA"/>
</dbReference>
<gene>
    <name evidence="2" type="ORF">LECACI_7A003288</name>
</gene>
<evidence type="ECO:0000256" key="1">
    <source>
        <dbReference type="SAM" id="Phobius"/>
    </source>
</evidence>
<accession>A0AAI8YWI0</accession>
<feature type="transmembrane region" description="Helical" evidence="1">
    <location>
        <begin position="101"/>
        <end position="120"/>
    </location>
</feature>